<feature type="compositionally biased region" description="Polar residues" evidence="3">
    <location>
        <begin position="95"/>
        <end position="104"/>
    </location>
</feature>
<dbReference type="Pfam" id="PF02515">
    <property type="entry name" value="CoA_transf_3"/>
    <property type="match status" value="1"/>
</dbReference>
<dbReference type="InterPro" id="IPR003673">
    <property type="entry name" value="CoA-Trfase_fam_III"/>
</dbReference>
<accession>A0AAN6G2P5</accession>
<evidence type="ECO:0008006" key="6">
    <source>
        <dbReference type="Google" id="ProtNLM"/>
    </source>
</evidence>
<sequence>MCTPPEVRQWLSYTQYTEMRARATSATATTTPLSHRYLGQGLYELPSLARPRRARERSLEDMTKLPCLLRQRVLSRKNRHSVHKHGNHWIRHESSQSTPESTNGPLKGIRVLDFGRILAGPFCSQILADYGADVIKVEQPHQGDETRSWHAKGEAAAWKPGTGPISFYFASVNRNKRSLTLDLKKPEALDVVRNLVKNTDVVIENFVPGGAEKLGVGYAALSKINPRLIYASISGYGSSGPYAKRAGYDAIAAAEGGLMHITGHPDGGPVRPGLGMTDMSTGLYTHGAILAALYHREKTGRGQHISASLFETQISLLINIGANWLNMGVDGKRFGAAHPSIVPYNTWRCQDGVWLAVAANNDRQFRTLCRLIDRLDLPEDPRFTNNAQRVEHRPLMDEIFDLVFASKSSEEWLKVMDGSGLAHGPVNSIQKAFEHPQAHARDMIQPVEWDAVASGEWKGIGPAVKFSETKATIRERPPRLGEHTESVLVEAGYNDEDIDGLRQSGAI</sequence>
<gene>
    <name evidence="4" type="ORF">LTR82_001022</name>
</gene>
<organism evidence="4 5">
    <name type="scientific">Friedmanniomyces endolithicus</name>
    <dbReference type="NCBI Taxonomy" id="329885"/>
    <lineage>
        <taxon>Eukaryota</taxon>
        <taxon>Fungi</taxon>
        <taxon>Dikarya</taxon>
        <taxon>Ascomycota</taxon>
        <taxon>Pezizomycotina</taxon>
        <taxon>Dothideomycetes</taxon>
        <taxon>Dothideomycetidae</taxon>
        <taxon>Mycosphaerellales</taxon>
        <taxon>Teratosphaeriaceae</taxon>
        <taxon>Friedmanniomyces</taxon>
    </lineage>
</organism>
<evidence type="ECO:0000256" key="1">
    <source>
        <dbReference type="ARBA" id="ARBA00008383"/>
    </source>
</evidence>
<dbReference type="SUPFAM" id="SSF89796">
    <property type="entry name" value="CoA-transferase family III (CaiB/BaiF)"/>
    <property type="match status" value="1"/>
</dbReference>
<dbReference type="PANTHER" id="PTHR48207:SF3">
    <property type="entry name" value="SUCCINATE--HYDROXYMETHYLGLUTARATE COA-TRANSFERASE"/>
    <property type="match status" value="1"/>
</dbReference>
<dbReference type="InterPro" id="IPR023606">
    <property type="entry name" value="CoA-Trfase_III_dom_1_sf"/>
</dbReference>
<comment type="similarity">
    <text evidence="1">Belongs to the CoA-transferase III family.</text>
</comment>
<dbReference type="GO" id="GO:0005739">
    <property type="term" value="C:mitochondrion"/>
    <property type="evidence" value="ECO:0007669"/>
    <property type="project" value="TreeGrafter"/>
</dbReference>
<proteinExistence type="inferred from homology"/>
<reference evidence="4" key="1">
    <citation type="submission" date="2021-12" db="EMBL/GenBank/DDBJ databases">
        <title>Black yeast isolated from Biological Soil Crust.</title>
        <authorList>
            <person name="Kurbessoian T."/>
        </authorList>
    </citation>
    <scope>NUCLEOTIDE SEQUENCE</scope>
    <source>
        <strain evidence="4">CCFEE 5208</strain>
    </source>
</reference>
<dbReference type="PANTHER" id="PTHR48207">
    <property type="entry name" value="SUCCINATE--HYDROXYMETHYLGLUTARATE COA-TRANSFERASE"/>
    <property type="match status" value="1"/>
</dbReference>
<dbReference type="EMBL" id="JASUXU010000002">
    <property type="protein sequence ID" value="KAK0327507.1"/>
    <property type="molecule type" value="Genomic_DNA"/>
</dbReference>
<keyword evidence="2" id="KW-0808">Transferase</keyword>
<dbReference type="Gene3D" id="3.30.1540.10">
    <property type="entry name" value="formyl-coa transferase, domain 3"/>
    <property type="match status" value="1"/>
</dbReference>
<evidence type="ECO:0000313" key="4">
    <source>
        <dbReference type="EMBL" id="KAK0327507.1"/>
    </source>
</evidence>
<protein>
    <recommendedName>
        <fullName evidence="6">CoA-transferase family III</fullName>
    </recommendedName>
</protein>
<dbReference type="Proteomes" id="UP001168146">
    <property type="component" value="Unassembled WGS sequence"/>
</dbReference>
<evidence type="ECO:0000256" key="3">
    <source>
        <dbReference type="SAM" id="MobiDB-lite"/>
    </source>
</evidence>
<dbReference type="InterPro" id="IPR050483">
    <property type="entry name" value="CoA-transferase_III_domain"/>
</dbReference>
<evidence type="ECO:0000313" key="5">
    <source>
        <dbReference type="Proteomes" id="UP001168146"/>
    </source>
</evidence>
<dbReference type="Gene3D" id="3.40.50.10540">
    <property type="entry name" value="Crotonobetainyl-coa:carnitine coa-transferase, domain 1"/>
    <property type="match status" value="1"/>
</dbReference>
<feature type="compositionally biased region" description="Basic residues" evidence="3">
    <location>
        <begin position="80"/>
        <end position="89"/>
    </location>
</feature>
<dbReference type="GO" id="GO:0047369">
    <property type="term" value="F:succinate-hydroxymethylglutarate CoA-transferase activity"/>
    <property type="evidence" value="ECO:0007669"/>
    <property type="project" value="TreeGrafter"/>
</dbReference>
<evidence type="ECO:0000256" key="2">
    <source>
        <dbReference type="ARBA" id="ARBA00022679"/>
    </source>
</evidence>
<dbReference type="InterPro" id="IPR044855">
    <property type="entry name" value="CoA-Trfase_III_dom3_sf"/>
</dbReference>
<dbReference type="AlphaFoldDB" id="A0AAN6G2P5"/>
<comment type="caution">
    <text evidence="4">The sequence shown here is derived from an EMBL/GenBank/DDBJ whole genome shotgun (WGS) entry which is preliminary data.</text>
</comment>
<name>A0AAN6G2P5_9PEZI</name>
<feature type="region of interest" description="Disordered" evidence="3">
    <location>
        <begin position="80"/>
        <end position="104"/>
    </location>
</feature>